<dbReference type="Gene3D" id="3.40.50.20">
    <property type="match status" value="1"/>
</dbReference>
<dbReference type="EMBL" id="AMXE01000149">
    <property type="protein sequence ID" value="ENO83651.1"/>
    <property type="molecule type" value="Genomic_DNA"/>
</dbReference>
<dbReference type="SUPFAM" id="SSF52440">
    <property type="entry name" value="PreATP-grasp domain"/>
    <property type="match status" value="1"/>
</dbReference>
<dbReference type="eggNOG" id="COG0189">
    <property type="taxonomic scope" value="Bacteria"/>
</dbReference>
<evidence type="ECO:0000313" key="3">
    <source>
        <dbReference type="Proteomes" id="UP000013232"/>
    </source>
</evidence>
<organism evidence="2 3">
    <name type="scientific">Thauera linaloolentis (strain DSM 12138 / JCM 21573 / CCUG 41526 / CIP 105981 / IAM 15112 / NBRC 102519 / 47Lol)</name>
    <dbReference type="NCBI Taxonomy" id="1123367"/>
    <lineage>
        <taxon>Bacteria</taxon>
        <taxon>Pseudomonadati</taxon>
        <taxon>Pseudomonadota</taxon>
        <taxon>Betaproteobacteria</taxon>
        <taxon>Rhodocyclales</taxon>
        <taxon>Zoogloeaceae</taxon>
        <taxon>Thauera</taxon>
    </lineage>
</organism>
<feature type="domain" description="Prokaryotic glutathione synthetase N-terminal" evidence="1">
    <location>
        <begin position="1"/>
        <end position="52"/>
    </location>
</feature>
<reference evidence="2 3" key="1">
    <citation type="submission" date="2012-09" db="EMBL/GenBank/DDBJ databases">
        <title>Draft Genome Sequences of 6 Strains from Genus Thauera.</title>
        <authorList>
            <person name="Liu B."/>
            <person name="Shapleigh J.P."/>
            <person name="Frostegard A.H."/>
        </authorList>
    </citation>
    <scope>NUCLEOTIDE SEQUENCE [LARGE SCALE GENOMIC DNA]</scope>
    <source>
        <strain evidence="3">47Lol / DSM 12138</strain>
    </source>
</reference>
<evidence type="ECO:0000313" key="2">
    <source>
        <dbReference type="EMBL" id="ENO83651.1"/>
    </source>
</evidence>
<protein>
    <submittedName>
        <fullName evidence="2">Glutathione synthetase</fullName>
        <ecNumber evidence="2">6.3.2.3</ecNumber>
    </submittedName>
</protein>
<dbReference type="Pfam" id="PF02951">
    <property type="entry name" value="GSH-S_N"/>
    <property type="match status" value="1"/>
</dbReference>
<name>N6XPM3_THAL4</name>
<dbReference type="InterPro" id="IPR004215">
    <property type="entry name" value="GSHS_N"/>
</dbReference>
<sequence>MKLAFILDPLDGLKAYKDSSIAMMRAAAARGHQVWTLQRGALAWRDGAVAAR</sequence>
<accession>N6XPM3</accession>
<dbReference type="GO" id="GO:0004363">
    <property type="term" value="F:glutathione synthase activity"/>
    <property type="evidence" value="ECO:0007669"/>
    <property type="project" value="UniProtKB-EC"/>
</dbReference>
<evidence type="ECO:0000259" key="1">
    <source>
        <dbReference type="Pfam" id="PF02951"/>
    </source>
</evidence>
<dbReference type="Proteomes" id="UP000013232">
    <property type="component" value="Unassembled WGS sequence"/>
</dbReference>
<comment type="caution">
    <text evidence="2">The sequence shown here is derived from an EMBL/GenBank/DDBJ whole genome shotgun (WGS) entry which is preliminary data.</text>
</comment>
<dbReference type="AlphaFoldDB" id="N6XPM3"/>
<keyword evidence="3" id="KW-1185">Reference proteome</keyword>
<gene>
    <name evidence="2" type="ORF">C666_18630</name>
</gene>
<dbReference type="InterPro" id="IPR016185">
    <property type="entry name" value="PreATP-grasp_dom_sf"/>
</dbReference>
<proteinExistence type="predicted"/>
<dbReference type="EC" id="6.3.2.3" evidence="2"/>
<keyword evidence="2" id="KW-0436">Ligase</keyword>
<feature type="non-terminal residue" evidence="2">
    <location>
        <position position="52"/>
    </location>
</feature>